<dbReference type="OrthoDB" id="2313602at2"/>
<keyword evidence="6" id="KW-1185">Reference proteome</keyword>
<dbReference type="Proteomes" id="UP000297890">
    <property type="component" value="Unassembled WGS sequence"/>
</dbReference>
<accession>A0A4Z0FAE4</accession>
<dbReference type="GO" id="GO:0009231">
    <property type="term" value="P:riboflavin biosynthetic process"/>
    <property type="evidence" value="ECO:0007669"/>
    <property type="project" value="InterPro"/>
</dbReference>
<dbReference type="InterPro" id="IPR002734">
    <property type="entry name" value="RibDG_C"/>
</dbReference>
<dbReference type="Gene3D" id="3.40.430.10">
    <property type="entry name" value="Dihydrofolate Reductase, subunit A"/>
    <property type="match status" value="1"/>
</dbReference>
<comment type="pathway">
    <text evidence="1">Cofactor biosynthesis; riboflavin biosynthesis.</text>
</comment>
<dbReference type="PANTHER" id="PTHR38011">
    <property type="entry name" value="DIHYDROFOLATE REDUCTASE FAMILY PROTEIN (AFU_ORTHOLOGUE AFUA_8G06820)"/>
    <property type="match status" value="1"/>
</dbReference>
<evidence type="ECO:0000256" key="2">
    <source>
        <dbReference type="ARBA" id="ARBA00022857"/>
    </source>
</evidence>
<comment type="caution">
    <text evidence="5">The sequence shown here is derived from an EMBL/GenBank/DDBJ whole genome shotgun (WGS) entry which is preliminary data.</text>
</comment>
<dbReference type="InterPro" id="IPR024072">
    <property type="entry name" value="DHFR-like_dom_sf"/>
</dbReference>
<evidence type="ECO:0000256" key="3">
    <source>
        <dbReference type="ARBA" id="ARBA00023002"/>
    </source>
</evidence>
<evidence type="ECO:0000313" key="6">
    <source>
        <dbReference type="Proteomes" id="UP000297890"/>
    </source>
</evidence>
<evidence type="ECO:0000313" key="5">
    <source>
        <dbReference type="EMBL" id="TFZ83120.1"/>
    </source>
</evidence>
<sequence length="303" mass="32809">MLLPTCDPVRSWNMEQAWAAIRQLRAQLNAAGSAAAFDLSAHAAQPVDAMARLHPERIRVLADGRWRSETGLPGAVAQLLDLYLPLAACPPGRRFVVAHLGQSLDGRIAPARGRSAGLTGPENYDHMHRLRALVDAVIVGAGTVYADDPRLTVRRVPGRHPVRVVIDTEARLRGDYRMLSDGLAPVVYCRAHDTAPNPDLPAHVLQLPVRRGPQGLDLADLLNVLTERGWSRVLIEGGGVTVSRFLAQGCLDRLQITVAPVLLGAGRLGIDLAGGVCKSQRRPQATRYLQGRDVLFELDVSCP</sequence>
<organism evidence="5 6">
    <name type="scientific">Candidatus Macondimonas diazotrophica</name>
    <dbReference type="NCBI Taxonomy" id="2305248"/>
    <lineage>
        <taxon>Bacteria</taxon>
        <taxon>Pseudomonadati</taxon>
        <taxon>Pseudomonadota</taxon>
        <taxon>Gammaproteobacteria</taxon>
        <taxon>Chromatiales</taxon>
        <taxon>Ectothiorhodospiraceae</taxon>
        <taxon>Candidatus Macondimonas</taxon>
    </lineage>
</organism>
<dbReference type="EMBL" id="SRIO01000005">
    <property type="protein sequence ID" value="TFZ83120.1"/>
    <property type="molecule type" value="Genomic_DNA"/>
</dbReference>
<dbReference type="Pfam" id="PF01872">
    <property type="entry name" value="RibD_C"/>
    <property type="match status" value="1"/>
</dbReference>
<keyword evidence="2" id="KW-0521">NADP</keyword>
<dbReference type="GO" id="GO:0008703">
    <property type="term" value="F:5-amino-6-(5-phosphoribosylamino)uracil reductase activity"/>
    <property type="evidence" value="ECO:0007669"/>
    <property type="project" value="InterPro"/>
</dbReference>
<name>A0A4Z0FAE4_9GAMM</name>
<dbReference type="InterPro" id="IPR050765">
    <property type="entry name" value="Riboflavin_Biosynth_HTPR"/>
</dbReference>
<dbReference type="AlphaFoldDB" id="A0A4Z0FAE4"/>
<evidence type="ECO:0000259" key="4">
    <source>
        <dbReference type="Pfam" id="PF01872"/>
    </source>
</evidence>
<evidence type="ECO:0000256" key="1">
    <source>
        <dbReference type="ARBA" id="ARBA00005104"/>
    </source>
</evidence>
<keyword evidence="3" id="KW-0560">Oxidoreductase</keyword>
<dbReference type="PANTHER" id="PTHR38011:SF7">
    <property type="entry name" value="2,5-DIAMINO-6-RIBOSYLAMINO-4(3H)-PYRIMIDINONE 5'-PHOSPHATE REDUCTASE"/>
    <property type="match status" value="1"/>
</dbReference>
<proteinExistence type="predicted"/>
<dbReference type="RefSeq" id="WP_135281420.1">
    <property type="nucleotide sequence ID" value="NZ_SRIO01000005.1"/>
</dbReference>
<dbReference type="SUPFAM" id="SSF53597">
    <property type="entry name" value="Dihydrofolate reductase-like"/>
    <property type="match status" value="1"/>
</dbReference>
<feature type="domain" description="Bacterial bifunctional deaminase-reductase C-terminal" evidence="4">
    <location>
        <begin position="94"/>
        <end position="271"/>
    </location>
</feature>
<protein>
    <submittedName>
        <fullName evidence="5">RibD family protein</fullName>
    </submittedName>
</protein>
<reference evidence="5 6" key="1">
    <citation type="journal article" date="2019" name="ISME J.">
        <title>Candidatus Macondimonas diazotrophica, a novel gammaproteobacterial genus dominating crude-oil-contaminated coastal sediments.</title>
        <authorList>
            <person name="Karthikeyan S."/>
            <person name="Konstantinidis K."/>
        </authorList>
    </citation>
    <scope>NUCLEOTIDE SEQUENCE [LARGE SCALE GENOMIC DNA]</scope>
    <source>
        <strain evidence="5 6">KTK01</strain>
    </source>
</reference>
<gene>
    <name evidence="5" type="ORF">E4680_05670</name>
</gene>